<feature type="transmembrane region" description="Helical" evidence="6">
    <location>
        <begin position="181"/>
        <end position="200"/>
    </location>
</feature>
<comment type="similarity">
    <text evidence="2">Belongs to the MS4A family.</text>
</comment>
<feature type="transmembrane region" description="Helical" evidence="6">
    <location>
        <begin position="141"/>
        <end position="161"/>
    </location>
</feature>
<sequence>MTTDSGRMANRTKLIIPPNGFSLTEAGQITHGTVIQTGGVIQYAGQQLGTTNQLQQNPQVGRFEKFIKAETKSLLAIQIIIGLILIGSGGVMTIFRGWETDYFPLTVFGGYPFWGGIFFIASGSLSVVLEKQLFTRMVKCSMGMNITGAVIAFIGMILYSVEWLLNSVYSRQNDDLSRSVGTGLAALLLMFSFLEFCIAASMAHYQFQAVCCNSDMTIVCVPYVVNGEGAFSTEDVLPETNPVPPVYGNVALLS</sequence>
<keyword evidence="3 6" id="KW-0812">Transmembrane</keyword>
<dbReference type="GO" id="GO:0005886">
    <property type="term" value="C:plasma membrane"/>
    <property type="evidence" value="ECO:0007669"/>
    <property type="project" value="TreeGrafter"/>
</dbReference>
<evidence type="ECO:0000256" key="2">
    <source>
        <dbReference type="ARBA" id="ARBA00009565"/>
    </source>
</evidence>
<dbReference type="PANTHER" id="PTHR23320">
    <property type="entry name" value="MEMBRANE-SPANNING 4-DOMAINS SUBFAMILY A MS4A -RELATED"/>
    <property type="match status" value="1"/>
</dbReference>
<protein>
    <submittedName>
        <fullName evidence="8">Membrane-spanning 4-domains subfamily A member 12-like isoform X1</fullName>
    </submittedName>
</protein>
<evidence type="ECO:0000256" key="3">
    <source>
        <dbReference type="ARBA" id="ARBA00022692"/>
    </source>
</evidence>
<dbReference type="Proteomes" id="UP001190640">
    <property type="component" value="Chromosome 2"/>
</dbReference>
<evidence type="ECO:0000313" key="8">
    <source>
        <dbReference type="RefSeq" id="XP_054826328.1"/>
    </source>
</evidence>
<reference evidence="8" key="1">
    <citation type="submission" date="2025-08" db="UniProtKB">
        <authorList>
            <consortium name="RefSeq"/>
        </authorList>
    </citation>
    <scope>IDENTIFICATION</scope>
    <source>
        <tissue evidence="8">Blood</tissue>
    </source>
</reference>
<evidence type="ECO:0000313" key="7">
    <source>
        <dbReference type="Proteomes" id="UP001190640"/>
    </source>
</evidence>
<evidence type="ECO:0000256" key="4">
    <source>
        <dbReference type="ARBA" id="ARBA00022989"/>
    </source>
</evidence>
<feature type="transmembrane region" description="Helical" evidence="6">
    <location>
        <begin position="74"/>
        <end position="98"/>
    </location>
</feature>
<gene>
    <name evidence="8" type="primary">LOC129323724</name>
</gene>
<keyword evidence="4 6" id="KW-1133">Transmembrane helix</keyword>
<dbReference type="InterPro" id="IPR007237">
    <property type="entry name" value="CD20-like"/>
</dbReference>
<feature type="transmembrane region" description="Helical" evidence="6">
    <location>
        <begin position="110"/>
        <end position="129"/>
    </location>
</feature>
<dbReference type="GeneID" id="129323724"/>
<dbReference type="GO" id="GO:0007166">
    <property type="term" value="P:cell surface receptor signaling pathway"/>
    <property type="evidence" value="ECO:0007669"/>
    <property type="project" value="TreeGrafter"/>
</dbReference>
<proteinExistence type="inferred from homology"/>
<accession>A0AA97IVG3</accession>
<dbReference type="AlphaFoldDB" id="A0AA97IVG3"/>
<organism evidence="7 8">
    <name type="scientific">Eublepharis macularius</name>
    <name type="common">Leopard gecko</name>
    <name type="synonym">Cyrtodactylus macularius</name>
    <dbReference type="NCBI Taxonomy" id="481883"/>
    <lineage>
        <taxon>Eukaryota</taxon>
        <taxon>Metazoa</taxon>
        <taxon>Chordata</taxon>
        <taxon>Craniata</taxon>
        <taxon>Vertebrata</taxon>
        <taxon>Euteleostomi</taxon>
        <taxon>Lepidosauria</taxon>
        <taxon>Squamata</taxon>
        <taxon>Bifurcata</taxon>
        <taxon>Gekkota</taxon>
        <taxon>Eublepharidae</taxon>
        <taxon>Eublepharinae</taxon>
        <taxon>Eublepharis</taxon>
    </lineage>
</organism>
<comment type="subcellular location">
    <subcellularLocation>
        <location evidence="1">Membrane</location>
        <topology evidence="1">Multi-pass membrane protein</topology>
    </subcellularLocation>
</comment>
<dbReference type="Pfam" id="PF04103">
    <property type="entry name" value="CD20"/>
    <property type="match status" value="1"/>
</dbReference>
<evidence type="ECO:0000256" key="5">
    <source>
        <dbReference type="ARBA" id="ARBA00023136"/>
    </source>
</evidence>
<evidence type="ECO:0000256" key="1">
    <source>
        <dbReference type="ARBA" id="ARBA00004141"/>
    </source>
</evidence>
<dbReference type="RefSeq" id="XP_054826328.1">
    <property type="nucleotide sequence ID" value="XM_054970353.1"/>
</dbReference>
<name>A0AA97IVG3_EUBMA</name>
<evidence type="ECO:0000256" key="6">
    <source>
        <dbReference type="SAM" id="Phobius"/>
    </source>
</evidence>
<keyword evidence="5 6" id="KW-0472">Membrane</keyword>
<keyword evidence="7" id="KW-1185">Reference proteome</keyword>
<dbReference type="KEGG" id="emc:129323724"/>
<dbReference type="PANTHER" id="PTHR23320:SF155">
    <property type="entry name" value="MEMBRANE-SPANNING 4-DOMAINS SUBFAMILY A MEMBER 8"/>
    <property type="match status" value="1"/>
</dbReference>
<dbReference type="InterPro" id="IPR030417">
    <property type="entry name" value="MS4A"/>
</dbReference>